<gene>
    <name evidence="4" type="ORF">HMPREF9233_00311</name>
</gene>
<dbReference type="eggNOG" id="COG1651">
    <property type="taxonomic scope" value="Bacteria"/>
</dbReference>
<dbReference type="SUPFAM" id="SSF52833">
    <property type="entry name" value="Thioredoxin-like"/>
    <property type="match status" value="1"/>
</dbReference>
<feature type="domain" description="Thioredoxin-like fold" evidence="3">
    <location>
        <begin position="95"/>
        <end position="268"/>
    </location>
</feature>
<evidence type="ECO:0000313" key="4">
    <source>
        <dbReference type="EMBL" id="EKU95524.1"/>
    </source>
</evidence>
<evidence type="ECO:0000313" key="5">
    <source>
        <dbReference type="Proteomes" id="UP000009888"/>
    </source>
</evidence>
<dbReference type="PROSITE" id="PS00194">
    <property type="entry name" value="THIOREDOXIN_1"/>
    <property type="match status" value="1"/>
</dbReference>
<evidence type="ECO:0000256" key="2">
    <source>
        <dbReference type="SAM" id="SignalP"/>
    </source>
</evidence>
<dbReference type="PATRIC" id="fig|883066.3.peg.323"/>
<feature type="region of interest" description="Disordered" evidence="1">
    <location>
        <begin position="26"/>
        <end position="57"/>
    </location>
</feature>
<keyword evidence="5" id="KW-1185">Reference proteome</keyword>
<feature type="signal peptide" evidence="2">
    <location>
        <begin position="1"/>
        <end position="20"/>
    </location>
</feature>
<feature type="compositionally biased region" description="Polar residues" evidence="1">
    <location>
        <begin position="26"/>
        <end position="36"/>
    </location>
</feature>
<dbReference type="InterPro" id="IPR012336">
    <property type="entry name" value="Thioredoxin-like_fold"/>
</dbReference>
<protein>
    <recommendedName>
        <fullName evidence="3">Thioredoxin-like fold domain-containing protein</fullName>
    </recommendedName>
</protein>
<dbReference type="STRING" id="202789.GCA_001457435_00389"/>
<dbReference type="Pfam" id="PF13462">
    <property type="entry name" value="Thioredoxin_4"/>
    <property type="match status" value="1"/>
</dbReference>
<organism evidence="4 5">
    <name type="scientific">Actinobaculum massiliense ACS-171-V-Col2</name>
    <dbReference type="NCBI Taxonomy" id="883066"/>
    <lineage>
        <taxon>Bacteria</taxon>
        <taxon>Bacillati</taxon>
        <taxon>Actinomycetota</taxon>
        <taxon>Actinomycetes</taxon>
        <taxon>Actinomycetales</taxon>
        <taxon>Actinomycetaceae</taxon>
        <taxon>Actinobaculum</taxon>
    </lineage>
</organism>
<accession>K9EE65</accession>
<dbReference type="HOGENOM" id="CLU_000288_47_3_11"/>
<evidence type="ECO:0000259" key="3">
    <source>
        <dbReference type="Pfam" id="PF13462"/>
    </source>
</evidence>
<dbReference type="Gene3D" id="3.40.30.10">
    <property type="entry name" value="Glutaredoxin"/>
    <property type="match status" value="1"/>
</dbReference>
<dbReference type="AlphaFoldDB" id="K9EE65"/>
<feature type="chain" id="PRO_5039526479" description="Thioredoxin-like fold domain-containing protein" evidence="2">
    <location>
        <begin position="21"/>
        <end position="304"/>
    </location>
</feature>
<keyword evidence="2" id="KW-0732">Signal</keyword>
<comment type="caution">
    <text evidence="4">The sequence shown here is derived from an EMBL/GenBank/DDBJ whole genome shotgun (WGS) entry which is preliminary data.</text>
</comment>
<dbReference type="Proteomes" id="UP000009888">
    <property type="component" value="Unassembled WGS sequence"/>
</dbReference>
<dbReference type="RefSeq" id="WP_007000529.1">
    <property type="nucleotide sequence ID" value="NZ_JH992955.1"/>
</dbReference>
<sequence length="304" mass="32283">MKISKLVATLGAFGLALSLAGCSDTSTAGASNSGTQTSPSATASATPSEEPTSTEPVLIPVQRTPLAGVEMPTNMDEYGGISLGQNLVAGTKNDGAPVVTIYSDPFCPYCNLLEQEYGKRLESMAQSGKITLVNQPNLRFAETQFSPLSLQAEVWFAANHPDKYKEFHSRLYADIAGPVTTRDGEPVSHEERVEPAMSRVYELAGAVGLTQDDVAKLRADIEANPYRSLLEQLRQRFLDDGFKYVPTVMIDDMQLEDYSEGKLGKILDEIEAGTWQASRGAGGASPSAPANGGAADASATPTQG</sequence>
<feature type="compositionally biased region" description="Low complexity" evidence="1">
    <location>
        <begin position="284"/>
        <end position="304"/>
    </location>
</feature>
<dbReference type="PROSITE" id="PS51257">
    <property type="entry name" value="PROKAR_LIPOPROTEIN"/>
    <property type="match status" value="1"/>
</dbReference>
<evidence type="ECO:0000256" key="1">
    <source>
        <dbReference type="SAM" id="MobiDB-lite"/>
    </source>
</evidence>
<feature type="compositionally biased region" description="Low complexity" evidence="1">
    <location>
        <begin position="37"/>
        <end position="56"/>
    </location>
</feature>
<proteinExistence type="predicted"/>
<reference evidence="4 5" key="1">
    <citation type="submission" date="2012-09" db="EMBL/GenBank/DDBJ databases">
        <title>The Genome Sequence of Actinobaculum massiliae ACS-171-V-COL2.</title>
        <authorList>
            <consortium name="The Broad Institute Genome Sequencing Platform"/>
            <person name="Earl A."/>
            <person name="Ward D."/>
            <person name="Feldgarden M."/>
            <person name="Gevers D."/>
            <person name="Saerens B."/>
            <person name="Vaneechoutte M."/>
            <person name="Walker B."/>
            <person name="Young S.K."/>
            <person name="Zeng Q."/>
            <person name="Gargeya S."/>
            <person name="Fitzgerald M."/>
            <person name="Haas B."/>
            <person name="Abouelleil A."/>
            <person name="Alvarado L."/>
            <person name="Arachchi H.M."/>
            <person name="Berlin A."/>
            <person name="Chapman S.B."/>
            <person name="Goldberg J."/>
            <person name="Griggs A."/>
            <person name="Gujja S."/>
            <person name="Hansen M."/>
            <person name="Howarth C."/>
            <person name="Imamovic A."/>
            <person name="Larimer J."/>
            <person name="McCowen C."/>
            <person name="Montmayeur A."/>
            <person name="Murphy C."/>
            <person name="Neiman D."/>
            <person name="Pearson M."/>
            <person name="Priest M."/>
            <person name="Roberts A."/>
            <person name="Saif S."/>
            <person name="Shea T."/>
            <person name="Sisk P."/>
            <person name="Sykes S."/>
            <person name="Wortman J."/>
            <person name="Nusbaum C."/>
            <person name="Birren B."/>
        </authorList>
    </citation>
    <scope>NUCLEOTIDE SEQUENCE [LARGE SCALE GENOMIC DNA]</scope>
    <source>
        <strain evidence="5">ACS-171-V-Col2</strain>
    </source>
</reference>
<name>K9EE65_9ACTO</name>
<dbReference type="InterPro" id="IPR017937">
    <property type="entry name" value="Thioredoxin_CS"/>
</dbReference>
<dbReference type="InterPro" id="IPR036249">
    <property type="entry name" value="Thioredoxin-like_sf"/>
</dbReference>
<feature type="region of interest" description="Disordered" evidence="1">
    <location>
        <begin position="277"/>
        <end position="304"/>
    </location>
</feature>
<dbReference type="EMBL" id="AGWL01000002">
    <property type="protein sequence ID" value="EKU95524.1"/>
    <property type="molecule type" value="Genomic_DNA"/>
</dbReference>